<proteinExistence type="inferred from homology"/>
<evidence type="ECO:0000256" key="1">
    <source>
        <dbReference type="ARBA" id="ARBA00001933"/>
    </source>
</evidence>
<reference evidence="8 9" key="1">
    <citation type="submission" date="2019-08" db="EMBL/GenBank/DDBJ databases">
        <title>Deep-cultivation of Planctomycetes and their phenomic and genomic characterization uncovers novel biology.</title>
        <authorList>
            <person name="Wiegand S."/>
            <person name="Jogler M."/>
            <person name="Boedeker C."/>
            <person name="Pinto D."/>
            <person name="Vollmers J."/>
            <person name="Rivas-Marin E."/>
            <person name="Kohn T."/>
            <person name="Peeters S.H."/>
            <person name="Heuer A."/>
            <person name="Rast P."/>
            <person name="Oberbeckmann S."/>
            <person name="Bunk B."/>
            <person name="Jeske O."/>
            <person name="Meyerdierks A."/>
            <person name="Storesund J.E."/>
            <person name="Kallscheuer N."/>
            <person name="Luecker S."/>
            <person name="Lage O.M."/>
            <person name="Pohl T."/>
            <person name="Merkel B.J."/>
            <person name="Hornburger P."/>
            <person name="Mueller R.-W."/>
            <person name="Bruemmer F."/>
            <person name="Labrenz M."/>
            <person name="Spormann A.M."/>
            <person name="Op den Camp H."/>
            <person name="Overmann J."/>
            <person name="Amann R."/>
            <person name="Jetten M.S.M."/>
            <person name="Mascher T."/>
            <person name="Medema M.H."/>
            <person name="Devos D.P."/>
            <person name="Kaster A.-K."/>
            <person name="Ovreas L."/>
            <person name="Rohde M."/>
            <person name="Galperin M.Y."/>
            <person name="Jogler C."/>
        </authorList>
    </citation>
    <scope>NUCLEOTIDE SEQUENCE [LARGE SCALE GENOMIC DNA]</scope>
    <source>
        <strain evidence="8 9">OJF2</strain>
    </source>
</reference>
<dbReference type="GO" id="GO:0006534">
    <property type="term" value="P:cysteine metabolic process"/>
    <property type="evidence" value="ECO:0007669"/>
    <property type="project" value="InterPro"/>
</dbReference>
<dbReference type="AlphaFoldDB" id="A0A5B9WB22"/>
<organism evidence="8 9">
    <name type="scientific">Aquisphaera giovannonii</name>
    <dbReference type="NCBI Taxonomy" id="406548"/>
    <lineage>
        <taxon>Bacteria</taxon>
        <taxon>Pseudomonadati</taxon>
        <taxon>Planctomycetota</taxon>
        <taxon>Planctomycetia</taxon>
        <taxon>Isosphaerales</taxon>
        <taxon>Isosphaeraceae</taxon>
        <taxon>Aquisphaera</taxon>
    </lineage>
</organism>
<evidence type="ECO:0000313" key="9">
    <source>
        <dbReference type="Proteomes" id="UP000324233"/>
    </source>
</evidence>
<evidence type="ECO:0000256" key="3">
    <source>
        <dbReference type="ARBA" id="ARBA00012239"/>
    </source>
</evidence>
<dbReference type="EC" id="2.8.1.7" evidence="3"/>
<keyword evidence="5" id="KW-0663">Pyridoxal phosphate</keyword>
<dbReference type="Gene3D" id="3.90.1150.10">
    <property type="entry name" value="Aspartate Aminotransferase, domain 1"/>
    <property type="match status" value="1"/>
</dbReference>
<dbReference type="Proteomes" id="UP000324233">
    <property type="component" value="Chromosome"/>
</dbReference>
<comment type="catalytic activity">
    <reaction evidence="6">
        <text>(sulfur carrier)-H + L-cysteine = (sulfur carrier)-SH + L-alanine</text>
        <dbReference type="Rhea" id="RHEA:43892"/>
        <dbReference type="Rhea" id="RHEA-COMP:14737"/>
        <dbReference type="Rhea" id="RHEA-COMP:14739"/>
        <dbReference type="ChEBI" id="CHEBI:29917"/>
        <dbReference type="ChEBI" id="CHEBI:35235"/>
        <dbReference type="ChEBI" id="CHEBI:57972"/>
        <dbReference type="ChEBI" id="CHEBI:64428"/>
        <dbReference type="EC" id="2.8.1.7"/>
    </reaction>
</comment>
<protein>
    <recommendedName>
        <fullName evidence="3">cysteine desulfurase</fullName>
        <ecNumber evidence="3">2.8.1.7</ecNumber>
    </recommendedName>
</protein>
<dbReference type="InterPro" id="IPR015422">
    <property type="entry name" value="PyrdxlP-dep_Trfase_small"/>
</dbReference>
<dbReference type="GO" id="GO:0030170">
    <property type="term" value="F:pyridoxal phosphate binding"/>
    <property type="evidence" value="ECO:0007669"/>
    <property type="project" value="InterPro"/>
</dbReference>
<dbReference type="EMBL" id="CP042997">
    <property type="protein sequence ID" value="QEH37449.1"/>
    <property type="molecule type" value="Genomic_DNA"/>
</dbReference>
<dbReference type="Gene3D" id="3.40.640.10">
    <property type="entry name" value="Type I PLP-dependent aspartate aminotransferase-like (Major domain)"/>
    <property type="match status" value="1"/>
</dbReference>
<sequence length="439" mass="47840">MNPENVGVVRGERPFEVEAVRADFPSLHQEVHPGRPLIYFDSAATSLKPDSVVQALDAYMAVYPSNVHRGLHVLSERATEAFEDAREAVASFLGVEDSARVIFTRGTTESINAVAMSWARSALQPGDAILLSELEHHSNLVPWQMVAKEKGLELRFAEITDDARLEMDAIEAALTDRVRLIAVTAMSNVTGTLPPLADIMDLARRRGIRVLIDAAQGLPHGDLDIRRLDPDFVAFSGHKILGPTGVGVLYAKRELLEAMPPFMTGGSMVVRVTRDSAEWNDLPWKFEAGTPPIGEAIALAAALRYLAAFPADQVAAHERSLLEHAHEVLGRIPGLRIVGPTDPAKKGPIASFTMEEAHPHDLAQLLDRHGVAIRAGHHCTMPLHTRLGIPASARASFSLYNTTDEIDRLGEALESIRAMFRRRASKPTPAAARQTSPAH</sequence>
<name>A0A5B9WB22_9BACT</name>
<dbReference type="InterPro" id="IPR010970">
    <property type="entry name" value="Cys_dSase_SufS"/>
</dbReference>
<evidence type="ECO:0000256" key="2">
    <source>
        <dbReference type="ARBA" id="ARBA00010447"/>
    </source>
</evidence>
<dbReference type="InterPro" id="IPR015421">
    <property type="entry name" value="PyrdxlP-dep_Trfase_major"/>
</dbReference>
<dbReference type="SUPFAM" id="SSF53383">
    <property type="entry name" value="PLP-dependent transferases"/>
    <property type="match status" value="1"/>
</dbReference>
<evidence type="ECO:0000256" key="4">
    <source>
        <dbReference type="ARBA" id="ARBA00022679"/>
    </source>
</evidence>
<gene>
    <name evidence="8" type="primary">csd_3</name>
    <name evidence="8" type="ORF">OJF2_60400</name>
</gene>
<dbReference type="RefSeq" id="WP_210420227.1">
    <property type="nucleotide sequence ID" value="NZ_CP042997.1"/>
</dbReference>
<evidence type="ECO:0000313" key="8">
    <source>
        <dbReference type="EMBL" id="QEH37449.1"/>
    </source>
</evidence>
<evidence type="ECO:0000256" key="6">
    <source>
        <dbReference type="ARBA" id="ARBA00050776"/>
    </source>
</evidence>
<dbReference type="PANTHER" id="PTHR43586:SF8">
    <property type="entry name" value="CYSTEINE DESULFURASE 1, CHLOROPLASTIC"/>
    <property type="match status" value="1"/>
</dbReference>
<evidence type="ECO:0000259" key="7">
    <source>
        <dbReference type="Pfam" id="PF00266"/>
    </source>
</evidence>
<dbReference type="CDD" id="cd06453">
    <property type="entry name" value="SufS_like"/>
    <property type="match status" value="1"/>
</dbReference>
<keyword evidence="9" id="KW-1185">Reference proteome</keyword>
<feature type="domain" description="Aminotransferase class V" evidence="7">
    <location>
        <begin position="38"/>
        <end position="409"/>
    </location>
</feature>
<dbReference type="Pfam" id="PF00266">
    <property type="entry name" value="Aminotran_5"/>
    <property type="match status" value="1"/>
</dbReference>
<dbReference type="InterPro" id="IPR000192">
    <property type="entry name" value="Aminotrans_V_dom"/>
</dbReference>
<dbReference type="InterPro" id="IPR015424">
    <property type="entry name" value="PyrdxlP-dep_Trfase"/>
</dbReference>
<dbReference type="NCBIfam" id="TIGR01979">
    <property type="entry name" value="sufS"/>
    <property type="match status" value="1"/>
</dbReference>
<dbReference type="KEGG" id="agv:OJF2_60400"/>
<comment type="similarity">
    <text evidence="2">Belongs to the class-V pyridoxal-phosphate-dependent aminotransferase family. Csd subfamily.</text>
</comment>
<accession>A0A5B9WB22</accession>
<dbReference type="PANTHER" id="PTHR43586">
    <property type="entry name" value="CYSTEINE DESULFURASE"/>
    <property type="match status" value="1"/>
</dbReference>
<comment type="cofactor">
    <cofactor evidence="1">
        <name>pyridoxal 5'-phosphate</name>
        <dbReference type="ChEBI" id="CHEBI:597326"/>
    </cofactor>
</comment>
<dbReference type="GO" id="GO:0031071">
    <property type="term" value="F:cysteine desulfurase activity"/>
    <property type="evidence" value="ECO:0007669"/>
    <property type="project" value="UniProtKB-EC"/>
</dbReference>
<evidence type="ECO:0000256" key="5">
    <source>
        <dbReference type="ARBA" id="ARBA00022898"/>
    </source>
</evidence>
<keyword evidence="4 8" id="KW-0808">Transferase</keyword>